<dbReference type="EMBL" id="BAAFJT010000001">
    <property type="protein sequence ID" value="GAB0175586.1"/>
    <property type="molecule type" value="Genomic_DNA"/>
</dbReference>
<comment type="caution">
    <text evidence="2">The sequence shown here is derived from an EMBL/GenBank/DDBJ whole genome shotgun (WGS) entry which is preliminary data.</text>
</comment>
<evidence type="ECO:0000313" key="3">
    <source>
        <dbReference type="Proteomes" id="UP001623348"/>
    </source>
</evidence>
<dbReference type="AlphaFoldDB" id="A0ABC9VQ83"/>
<dbReference type="PROSITE" id="PS51257">
    <property type="entry name" value="PROKAR_LIPOPROTEIN"/>
    <property type="match status" value="1"/>
</dbReference>
<keyword evidence="1" id="KW-0732">Signal</keyword>
<feature type="chain" id="PRO_5044860511" evidence="1">
    <location>
        <begin position="32"/>
        <end position="111"/>
    </location>
</feature>
<gene>
    <name evidence="2" type="ORF">GRJ2_000023800</name>
</gene>
<sequence length="111" mass="12479">MRMRMKMRRAGAERGYPGSAWVCCWLLGCQAAALQLPPCEETDYHFEYTECDSSGSRWRVAVPNPSVECSGLPDPVKGKECSMLTLFILQNVTSSLCYLPLYRFLALSLMS</sequence>
<protein>
    <submittedName>
        <fullName evidence="2">Endosome/lysosome-associated apoptosis and autophagy regulator family member 2</fullName>
    </submittedName>
</protein>
<dbReference type="InterPro" id="IPR039181">
    <property type="entry name" value="Elapor1/2"/>
</dbReference>
<accession>A0ABC9VQ83</accession>
<evidence type="ECO:0000256" key="1">
    <source>
        <dbReference type="SAM" id="SignalP"/>
    </source>
</evidence>
<proteinExistence type="predicted"/>
<organism evidence="2 3">
    <name type="scientific">Grus japonensis</name>
    <name type="common">Japanese crane</name>
    <name type="synonym">Red-crowned crane</name>
    <dbReference type="NCBI Taxonomy" id="30415"/>
    <lineage>
        <taxon>Eukaryota</taxon>
        <taxon>Metazoa</taxon>
        <taxon>Chordata</taxon>
        <taxon>Craniata</taxon>
        <taxon>Vertebrata</taxon>
        <taxon>Euteleostomi</taxon>
        <taxon>Archelosauria</taxon>
        <taxon>Archosauria</taxon>
        <taxon>Dinosauria</taxon>
        <taxon>Saurischia</taxon>
        <taxon>Theropoda</taxon>
        <taxon>Coelurosauria</taxon>
        <taxon>Aves</taxon>
        <taxon>Neognathae</taxon>
        <taxon>Neoaves</taxon>
        <taxon>Gruiformes</taxon>
        <taxon>Gruidae</taxon>
        <taxon>Grus</taxon>
    </lineage>
</organism>
<feature type="signal peptide" evidence="1">
    <location>
        <begin position="1"/>
        <end position="31"/>
    </location>
</feature>
<reference evidence="2 3" key="1">
    <citation type="submission" date="2024-06" db="EMBL/GenBank/DDBJ databases">
        <title>The draft genome of Grus japonensis, version 3.</title>
        <authorList>
            <person name="Nabeshima K."/>
            <person name="Suzuki S."/>
            <person name="Onuma M."/>
        </authorList>
    </citation>
    <scope>NUCLEOTIDE SEQUENCE [LARGE SCALE GENOMIC DNA]</scope>
    <source>
        <strain evidence="2 3">451A</strain>
    </source>
</reference>
<dbReference type="Proteomes" id="UP001623348">
    <property type="component" value="Unassembled WGS sequence"/>
</dbReference>
<keyword evidence="3" id="KW-1185">Reference proteome</keyword>
<name>A0ABC9VQ83_GRUJA</name>
<dbReference type="PANTHER" id="PTHR22727:SF3">
    <property type="entry name" value="ENDOSOME_LYSOSOME-ASSOCIATED APOPTOSIS AND AUTOPHAGY REGULATOR FAMILY MEMBER 2"/>
    <property type="match status" value="1"/>
</dbReference>
<evidence type="ECO:0000313" key="2">
    <source>
        <dbReference type="EMBL" id="GAB0175586.1"/>
    </source>
</evidence>
<dbReference type="PANTHER" id="PTHR22727">
    <property type="entry name" value="PROTEIN CBG13728"/>
    <property type="match status" value="1"/>
</dbReference>